<organism evidence="2 3">
    <name type="scientific">Planotetraspora phitsanulokensis</name>
    <dbReference type="NCBI Taxonomy" id="575192"/>
    <lineage>
        <taxon>Bacteria</taxon>
        <taxon>Bacillati</taxon>
        <taxon>Actinomycetota</taxon>
        <taxon>Actinomycetes</taxon>
        <taxon>Streptosporangiales</taxon>
        <taxon>Streptosporangiaceae</taxon>
        <taxon>Planotetraspora</taxon>
    </lineage>
</organism>
<comment type="caution">
    <text evidence="2">The sequence shown here is derived from an EMBL/GenBank/DDBJ whole genome shotgun (WGS) entry which is preliminary data.</text>
</comment>
<protein>
    <recommendedName>
        <fullName evidence="4">Lipoprotein</fullName>
    </recommendedName>
</protein>
<accession>A0A8J3XFU0</accession>
<dbReference type="Proteomes" id="UP000622547">
    <property type="component" value="Unassembled WGS sequence"/>
</dbReference>
<proteinExistence type="predicted"/>
<sequence length="301" mass="33708">MHGKTTAIAVLLLAMLSGCGHADARRTQAGPGTPAQRALQAESMRADCMRDRGFRYIPYVAPAREKTTDELREEAGDYEAMKRFRQRNGYGVFAFYVYPQEFGNPLVPPDRPLPPDPDPDPNHRLMAALSRTQFGAYQDADTACYLRAVNDVYGKDVTSISDQVDQANAQVAESARSTLDRDPRIAERAGAMAACLESRGHRIGSKLPTDMADRGRRAFEAIKRPMGTRIPDDVREEMDQPAGALFEPDLSIEQARPYLDREIRDALDDLECGRDFYPLFQPRKTEIDSRVYEEFGLTPLS</sequence>
<feature type="chain" id="PRO_5039336837" description="Lipoprotein" evidence="1">
    <location>
        <begin position="23"/>
        <end position="301"/>
    </location>
</feature>
<feature type="signal peptide" evidence="1">
    <location>
        <begin position="1"/>
        <end position="22"/>
    </location>
</feature>
<evidence type="ECO:0000256" key="1">
    <source>
        <dbReference type="SAM" id="SignalP"/>
    </source>
</evidence>
<dbReference type="PROSITE" id="PS51257">
    <property type="entry name" value="PROKAR_LIPOPROTEIN"/>
    <property type="match status" value="1"/>
</dbReference>
<name>A0A8J3XFU0_9ACTN</name>
<dbReference type="AlphaFoldDB" id="A0A8J3XFU0"/>
<evidence type="ECO:0000313" key="2">
    <source>
        <dbReference type="EMBL" id="GII40072.1"/>
    </source>
</evidence>
<evidence type="ECO:0000313" key="3">
    <source>
        <dbReference type="Proteomes" id="UP000622547"/>
    </source>
</evidence>
<reference evidence="2 3" key="1">
    <citation type="submission" date="2021-01" db="EMBL/GenBank/DDBJ databases">
        <title>Whole genome shotgun sequence of Planotetraspora phitsanulokensis NBRC 104273.</title>
        <authorList>
            <person name="Komaki H."/>
            <person name="Tamura T."/>
        </authorList>
    </citation>
    <scope>NUCLEOTIDE SEQUENCE [LARGE SCALE GENOMIC DNA]</scope>
    <source>
        <strain evidence="2 3">NBRC 104273</strain>
    </source>
</reference>
<dbReference type="RefSeq" id="WP_204075622.1">
    <property type="nucleotide sequence ID" value="NZ_BAABHI010000001.1"/>
</dbReference>
<keyword evidence="1" id="KW-0732">Signal</keyword>
<dbReference type="EMBL" id="BOOP01000023">
    <property type="protein sequence ID" value="GII40072.1"/>
    <property type="molecule type" value="Genomic_DNA"/>
</dbReference>
<gene>
    <name evidence="2" type="ORF">Pph01_50750</name>
</gene>
<keyword evidence="3" id="KW-1185">Reference proteome</keyword>
<evidence type="ECO:0008006" key="4">
    <source>
        <dbReference type="Google" id="ProtNLM"/>
    </source>
</evidence>